<dbReference type="EMBL" id="CAICTM010000440">
    <property type="protein sequence ID" value="CAB9510547.1"/>
    <property type="molecule type" value="Genomic_DNA"/>
</dbReference>
<accession>A0A9N8DXH4</accession>
<gene>
    <name evidence="1" type="ORF">SEMRO_441_G143670.1</name>
</gene>
<dbReference type="AlphaFoldDB" id="A0A9N8DXH4"/>
<sequence length="151" mass="17636">MEMAAFEKEVLRLIESKDKKVGRETSKRLTPDKLNRRIHALKFWKEGDGTLNKKEFKREYSDCRSLASQGYLVKNHPSTGESLLYKVDPKSHKETRFVDMLETFDIIEMIHLRGCHLKHETNHISILELGFGNITRAECEAYVKKEEAQKI</sequence>
<comment type="caution">
    <text evidence="1">The sequence shown here is derived from an EMBL/GenBank/DDBJ whole genome shotgun (WGS) entry which is preliminary data.</text>
</comment>
<name>A0A9N8DXH4_9STRA</name>
<protein>
    <submittedName>
        <fullName evidence="1">Uncharacterized protein</fullName>
    </submittedName>
</protein>
<proteinExistence type="predicted"/>
<reference evidence="1" key="1">
    <citation type="submission" date="2020-06" db="EMBL/GenBank/DDBJ databases">
        <authorList>
            <consortium name="Plant Systems Biology data submission"/>
        </authorList>
    </citation>
    <scope>NUCLEOTIDE SEQUENCE</scope>
    <source>
        <strain evidence="1">D6</strain>
    </source>
</reference>
<keyword evidence="2" id="KW-1185">Reference proteome</keyword>
<evidence type="ECO:0000313" key="1">
    <source>
        <dbReference type="EMBL" id="CAB9510547.1"/>
    </source>
</evidence>
<dbReference type="Proteomes" id="UP001153069">
    <property type="component" value="Unassembled WGS sequence"/>
</dbReference>
<evidence type="ECO:0000313" key="2">
    <source>
        <dbReference type="Proteomes" id="UP001153069"/>
    </source>
</evidence>
<organism evidence="1 2">
    <name type="scientific">Seminavis robusta</name>
    <dbReference type="NCBI Taxonomy" id="568900"/>
    <lineage>
        <taxon>Eukaryota</taxon>
        <taxon>Sar</taxon>
        <taxon>Stramenopiles</taxon>
        <taxon>Ochrophyta</taxon>
        <taxon>Bacillariophyta</taxon>
        <taxon>Bacillariophyceae</taxon>
        <taxon>Bacillariophycidae</taxon>
        <taxon>Naviculales</taxon>
        <taxon>Naviculaceae</taxon>
        <taxon>Seminavis</taxon>
    </lineage>
</organism>